<gene>
    <name evidence="1" type="ORF">EVAR_27495_1</name>
</gene>
<evidence type="ECO:0000313" key="1">
    <source>
        <dbReference type="EMBL" id="GBP61608.1"/>
    </source>
</evidence>
<accession>A0A4C1XDU9</accession>
<name>A0A4C1XDU9_EUMVA</name>
<comment type="caution">
    <text evidence="1">The sequence shown here is derived from an EMBL/GenBank/DDBJ whole genome shotgun (WGS) entry which is preliminary data.</text>
</comment>
<evidence type="ECO:0000313" key="2">
    <source>
        <dbReference type="Proteomes" id="UP000299102"/>
    </source>
</evidence>
<organism evidence="1 2">
    <name type="scientific">Eumeta variegata</name>
    <name type="common">Bagworm moth</name>
    <name type="synonym">Eumeta japonica</name>
    <dbReference type="NCBI Taxonomy" id="151549"/>
    <lineage>
        <taxon>Eukaryota</taxon>
        <taxon>Metazoa</taxon>
        <taxon>Ecdysozoa</taxon>
        <taxon>Arthropoda</taxon>
        <taxon>Hexapoda</taxon>
        <taxon>Insecta</taxon>
        <taxon>Pterygota</taxon>
        <taxon>Neoptera</taxon>
        <taxon>Endopterygota</taxon>
        <taxon>Lepidoptera</taxon>
        <taxon>Glossata</taxon>
        <taxon>Ditrysia</taxon>
        <taxon>Tineoidea</taxon>
        <taxon>Psychidae</taxon>
        <taxon>Oiketicinae</taxon>
        <taxon>Eumeta</taxon>
    </lineage>
</organism>
<proteinExistence type="predicted"/>
<dbReference type="AlphaFoldDB" id="A0A4C1XDU9"/>
<protein>
    <submittedName>
        <fullName evidence="1">Uncharacterized protein</fullName>
    </submittedName>
</protein>
<reference evidence="1 2" key="1">
    <citation type="journal article" date="2019" name="Commun. Biol.">
        <title>The bagworm genome reveals a unique fibroin gene that provides high tensile strength.</title>
        <authorList>
            <person name="Kono N."/>
            <person name="Nakamura H."/>
            <person name="Ohtoshi R."/>
            <person name="Tomita M."/>
            <person name="Numata K."/>
            <person name="Arakawa K."/>
        </authorList>
    </citation>
    <scope>NUCLEOTIDE SEQUENCE [LARGE SCALE GENOMIC DNA]</scope>
</reference>
<sequence length="211" mass="23779">MQPRESCDHRCLWALATPEESLVRCLLESNRIFHEEESGSRNVQVGIGHIMKGQWDTIAFMSECNIRWRRGRSHKGSGERMEDFLGLKNTRPRPTQARAPVGVDKGIATHAGCAGQVTVAATADYLRFYLPFHRGMPSRNLFNSYRGACSPAAGWTPLTAVVNKRRLIVFSETGNEALHVIASKLRLLDIMAELRQRHRSVNRGNSRSFFS</sequence>
<dbReference type="Proteomes" id="UP000299102">
    <property type="component" value="Unassembled WGS sequence"/>
</dbReference>
<dbReference type="EMBL" id="BGZK01000818">
    <property type="protein sequence ID" value="GBP61608.1"/>
    <property type="molecule type" value="Genomic_DNA"/>
</dbReference>
<keyword evidence="2" id="KW-1185">Reference proteome</keyword>